<keyword evidence="3 7" id="KW-1003">Cell membrane</keyword>
<feature type="transmembrane region" description="Helical" evidence="8">
    <location>
        <begin position="227"/>
        <end position="245"/>
    </location>
</feature>
<evidence type="ECO:0000256" key="7">
    <source>
        <dbReference type="PIRNR" id="PIRNR016636"/>
    </source>
</evidence>
<dbReference type="InterPro" id="IPR024194">
    <property type="entry name" value="Ac/AlaTfrase_AlgI/DltB"/>
</dbReference>
<dbReference type="AlphaFoldDB" id="A0A5D0GHH2"/>
<evidence type="ECO:0000256" key="3">
    <source>
        <dbReference type="ARBA" id="ARBA00022475"/>
    </source>
</evidence>
<evidence type="ECO:0000313" key="10">
    <source>
        <dbReference type="Proteomes" id="UP000324550"/>
    </source>
</evidence>
<dbReference type="PANTHER" id="PTHR13285:SF18">
    <property type="entry name" value="PROTEIN-CYSTEINE N-PALMITOYLTRANSFERASE RASP"/>
    <property type="match status" value="1"/>
</dbReference>
<feature type="transmembrane region" description="Helical" evidence="8">
    <location>
        <begin position="408"/>
        <end position="428"/>
    </location>
</feature>
<feature type="transmembrane region" description="Helical" evidence="8">
    <location>
        <begin position="449"/>
        <end position="466"/>
    </location>
</feature>
<dbReference type="GO" id="GO:0042121">
    <property type="term" value="P:alginic acid biosynthetic process"/>
    <property type="evidence" value="ECO:0007669"/>
    <property type="project" value="InterPro"/>
</dbReference>
<name>A0A5D0GHH2_9FLAO</name>
<feature type="transmembrane region" description="Helical" evidence="8">
    <location>
        <begin position="332"/>
        <end position="349"/>
    </location>
</feature>
<gene>
    <name evidence="9" type="ORF">FVF61_03730</name>
</gene>
<dbReference type="OrthoDB" id="9805788at2"/>
<comment type="caution">
    <text evidence="9">The sequence shown here is derived from an EMBL/GenBank/DDBJ whole genome shotgun (WGS) entry which is preliminary data.</text>
</comment>
<proteinExistence type="inferred from homology"/>
<feature type="transmembrane region" description="Helical" evidence="8">
    <location>
        <begin position="6"/>
        <end position="22"/>
    </location>
</feature>
<dbReference type="Proteomes" id="UP000324550">
    <property type="component" value="Unassembled WGS sequence"/>
</dbReference>
<evidence type="ECO:0000313" key="9">
    <source>
        <dbReference type="EMBL" id="TYA58296.1"/>
    </source>
</evidence>
<dbReference type="GO" id="GO:0016746">
    <property type="term" value="F:acyltransferase activity"/>
    <property type="evidence" value="ECO:0007669"/>
    <property type="project" value="UniProtKB-KW"/>
</dbReference>
<feature type="transmembrane region" description="Helical" evidence="8">
    <location>
        <begin position="120"/>
        <end position="140"/>
    </location>
</feature>
<feature type="transmembrane region" description="Helical" evidence="8">
    <location>
        <begin position="80"/>
        <end position="100"/>
    </location>
</feature>
<comment type="similarity">
    <text evidence="2 7">Belongs to the membrane-bound acyltransferase family.</text>
</comment>
<evidence type="ECO:0000256" key="8">
    <source>
        <dbReference type="SAM" id="Phobius"/>
    </source>
</evidence>
<dbReference type="EMBL" id="VSFC01000019">
    <property type="protein sequence ID" value="TYA58296.1"/>
    <property type="molecule type" value="Genomic_DNA"/>
</dbReference>
<dbReference type="InterPro" id="IPR004299">
    <property type="entry name" value="MBOAT_fam"/>
</dbReference>
<dbReference type="PANTHER" id="PTHR13285">
    <property type="entry name" value="ACYLTRANSFERASE"/>
    <property type="match status" value="1"/>
</dbReference>
<keyword evidence="5 8" id="KW-1133">Transmembrane helix</keyword>
<evidence type="ECO:0000256" key="4">
    <source>
        <dbReference type="ARBA" id="ARBA00022692"/>
    </source>
</evidence>
<dbReference type="RefSeq" id="WP_148453503.1">
    <property type="nucleotide sequence ID" value="NZ_VSFC01000019.1"/>
</dbReference>
<dbReference type="PIRSF" id="PIRSF500217">
    <property type="entry name" value="AlgI"/>
    <property type="match status" value="1"/>
</dbReference>
<feature type="transmembrane region" description="Helical" evidence="8">
    <location>
        <begin position="311"/>
        <end position="326"/>
    </location>
</feature>
<feature type="transmembrane region" description="Helical" evidence="8">
    <location>
        <begin position="152"/>
        <end position="171"/>
    </location>
</feature>
<keyword evidence="7" id="KW-0808">Transferase</keyword>
<keyword evidence="7" id="KW-0012">Acyltransferase</keyword>
<dbReference type="Pfam" id="PF03062">
    <property type="entry name" value="MBOAT"/>
    <property type="match status" value="1"/>
</dbReference>
<keyword evidence="4 8" id="KW-0812">Transmembrane</keyword>
<sequence>MLFNTIDFAIFMPIVFLLYWFVFKKKIKTQNLFLLAVSYFFYACWDWHFLGLIFLSSVVDYLVGHSLAKTEQRIKRKMLLLLSLIVNLGILGFFKYYHFFIESFQEVFTLFGRNLESSTLNILLPVGISFYTFQTLSYTIDVYRKKIEPTHDVVSFFAFVSFFPQLVAGPIERASNLLPQFERKRFFDYAKSVDGLRLIILGLFKKMVIADNCALAVNEIFTYYPDYSGSTLFFGAFFFAFQIYGDFSGYSDIAIGSARLLGFDLMQNFNSPYLSRNLGEFWRRWHISLSTWFRDYVYIPLGGNKGSKGKWIRNIFIVFLVSGLWHGANWTFIIWGFIHALFFLPLILSNKNSKFKDIAENSKRLPSIKTVFQISFTFLIVTLAWVFFRSENVTQAFLYFEGMFSVSFFSFPTVSRGLVLFLIIYMIFEWLQRDKKHLLEIDFIRSKPLRIAIYYMIVFAIFYFAGDTQPFIYFQF</sequence>
<organism evidence="9 10">
    <name type="scientific">Formosa maritima</name>
    <dbReference type="NCBI Taxonomy" id="2592046"/>
    <lineage>
        <taxon>Bacteria</taxon>
        <taxon>Pseudomonadati</taxon>
        <taxon>Bacteroidota</taxon>
        <taxon>Flavobacteriia</taxon>
        <taxon>Flavobacteriales</taxon>
        <taxon>Flavobacteriaceae</taxon>
        <taxon>Formosa</taxon>
    </lineage>
</organism>
<reference evidence="9 10" key="1">
    <citation type="submission" date="2019-08" db="EMBL/GenBank/DDBJ databases">
        <title>Formosa sediminis sp. nov., isolated from marine sediment.</title>
        <authorList>
            <person name="Cao W.R."/>
        </authorList>
    </citation>
    <scope>NUCLEOTIDE SEQUENCE [LARGE SCALE GENOMIC DNA]</scope>
    <source>
        <strain evidence="9 10">1494</strain>
    </source>
</reference>
<dbReference type="InterPro" id="IPR028362">
    <property type="entry name" value="AlgI"/>
</dbReference>
<accession>A0A5D0GHH2</accession>
<evidence type="ECO:0000256" key="2">
    <source>
        <dbReference type="ARBA" id="ARBA00010323"/>
    </source>
</evidence>
<dbReference type="GO" id="GO:0005886">
    <property type="term" value="C:plasma membrane"/>
    <property type="evidence" value="ECO:0007669"/>
    <property type="project" value="UniProtKB-SubCell"/>
</dbReference>
<dbReference type="InterPro" id="IPR051085">
    <property type="entry name" value="MB_O-acyltransferase"/>
</dbReference>
<keyword evidence="10" id="KW-1185">Reference proteome</keyword>
<protein>
    <submittedName>
        <fullName evidence="9">MBOAT family protein</fullName>
    </submittedName>
</protein>
<evidence type="ECO:0000256" key="6">
    <source>
        <dbReference type="ARBA" id="ARBA00023136"/>
    </source>
</evidence>
<dbReference type="PIRSF" id="PIRSF016636">
    <property type="entry name" value="AlgI_DltB"/>
    <property type="match status" value="1"/>
</dbReference>
<comment type="subcellular location">
    <subcellularLocation>
        <location evidence="1">Cell membrane</location>
        <topology evidence="1">Multi-pass membrane protein</topology>
    </subcellularLocation>
</comment>
<keyword evidence="6 7" id="KW-0472">Membrane</keyword>
<feature type="transmembrane region" description="Helical" evidence="8">
    <location>
        <begin position="370"/>
        <end position="388"/>
    </location>
</feature>
<evidence type="ECO:0000256" key="5">
    <source>
        <dbReference type="ARBA" id="ARBA00022989"/>
    </source>
</evidence>
<evidence type="ECO:0000256" key="1">
    <source>
        <dbReference type="ARBA" id="ARBA00004651"/>
    </source>
</evidence>